<dbReference type="PANTHER" id="PTHR30480:SF13">
    <property type="entry name" value="BETA-HEXOSAMINIDASE"/>
    <property type="match status" value="1"/>
</dbReference>
<dbReference type="InterPro" id="IPR017853">
    <property type="entry name" value="GH"/>
</dbReference>
<dbReference type="SUPFAM" id="SSF51445">
    <property type="entry name" value="(Trans)glycosidases"/>
    <property type="match status" value="1"/>
</dbReference>
<dbReference type="HOGENOM" id="CLU_008392_0_0_12"/>
<evidence type="ECO:0000313" key="7">
    <source>
        <dbReference type="EMBL" id="AEB13960.1"/>
    </source>
</evidence>
<dbReference type="RefSeq" id="WP_013701250.1">
    <property type="nucleotide sequence ID" value="NC_015385.1"/>
</dbReference>
<proteinExistence type="inferred from homology"/>
<dbReference type="EC" id="3.2.1.52" evidence="3"/>
<dbReference type="STRING" id="869209.Tresu_1044"/>
<dbReference type="Proteomes" id="UP000006852">
    <property type="component" value="Chromosome"/>
</dbReference>
<evidence type="ECO:0000256" key="1">
    <source>
        <dbReference type="ARBA" id="ARBA00001231"/>
    </source>
</evidence>
<dbReference type="InterPro" id="IPR050226">
    <property type="entry name" value="NagZ_Beta-hexosaminidase"/>
</dbReference>
<keyword evidence="4 7" id="KW-0378">Hydrolase</keyword>
<dbReference type="OrthoDB" id="9805821at2"/>
<dbReference type="EMBL" id="CP002631">
    <property type="protein sequence ID" value="AEB13960.1"/>
    <property type="molecule type" value="Genomic_DNA"/>
</dbReference>
<dbReference type="GO" id="GO:0009254">
    <property type="term" value="P:peptidoglycan turnover"/>
    <property type="evidence" value="ECO:0007669"/>
    <property type="project" value="TreeGrafter"/>
</dbReference>
<reference evidence="8" key="2">
    <citation type="submission" date="2011-04" db="EMBL/GenBank/DDBJ databases">
        <title>The complete genome of chromosome of Treponema succinifaciens DSM 2489.</title>
        <authorList>
            <person name="Lucas S."/>
            <person name="Copeland A."/>
            <person name="Lapidus A."/>
            <person name="Bruce D."/>
            <person name="Goodwin L."/>
            <person name="Pitluck S."/>
            <person name="Peters L."/>
            <person name="Kyrpides N."/>
            <person name="Mavromatis K."/>
            <person name="Ivanova N."/>
            <person name="Ovchinnikova G."/>
            <person name="Teshima H."/>
            <person name="Detter J.C."/>
            <person name="Tapia R."/>
            <person name="Han C."/>
            <person name="Land M."/>
            <person name="Hauser L."/>
            <person name="Markowitz V."/>
            <person name="Cheng J.-F."/>
            <person name="Hugenholtz P."/>
            <person name="Woyke T."/>
            <person name="Wu D."/>
            <person name="Gronow S."/>
            <person name="Wellnitz S."/>
            <person name="Brambilla E."/>
            <person name="Klenk H.-P."/>
            <person name="Eisen J.A."/>
        </authorList>
    </citation>
    <scope>NUCLEOTIDE SEQUENCE [LARGE SCALE GENOMIC DNA]</scope>
    <source>
        <strain evidence="8">ATCC 33096 / DSM 2489 / 6091</strain>
    </source>
</reference>
<dbReference type="InterPro" id="IPR001764">
    <property type="entry name" value="Glyco_hydro_3_N"/>
</dbReference>
<evidence type="ECO:0000256" key="2">
    <source>
        <dbReference type="ARBA" id="ARBA00005336"/>
    </source>
</evidence>
<reference evidence="7 8" key="1">
    <citation type="journal article" date="2011" name="Stand. Genomic Sci.">
        <title>Complete genome sequence of Treponema succinifaciens type strain (6091).</title>
        <authorList>
            <person name="Han C."/>
            <person name="Gronow S."/>
            <person name="Teshima H."/>
            <person name="Lapidus A."/>
            <person name="Nolan M."/>
            <person name="Lucas S."/>
            <person name="Hammon N."/>
            <person name="Deshpande S."/>
            <person name="Cheng J.F."/>
            <person name="Zeytun A."/>
            <person name="Tapia R."/>
            <person name="Goodwin L."/>
            <person name="Pitluck S."/>
            <person name="Liolios K."/>
            <person name="Pagani I."/>
            <person name="Ivanova N."/>
            <person name="Mavromatis K."/>
            <person name="Mikhailova N."/>
            <person name="Huntemann M."/>
            <person name="Pati A."/>
            <person name="Chen A."/>
            <person name="Palaniappan K."/>
            <person name="Land M."/>
            <person name="Hauser L."/>
            <person name="Brambilla E.M."/>
            <person name="Rohde M."/>
            <person name="Goker M."/>
            <person name="Woyke T."/>
            <person name="Bristow J."/>
            <person name="Eisen J.A."/>
            <person name="Markowitz V."/>
            <person name="Hugenholtz P."/>
            <person name="Kyrpides N.C."/>
            <person name="Klenk H.P."/>
            <person name="Detter J.C."/>
        </authorList>
    </citation>
    <scope>NUCLEOTIDE SEQUENCE [LARGE SCALE GENOMIC DNA]</scope>
    <source>
        <strain evidence="8">ATCC 33096 / DSM 2489 / 6091</strain>
    </source>
</reference>
<keyword evidence="5" id="KW-0326">Glycosidase</keyword>
<dbReference type="PANTHER" id="PTHR30480">
    <property type="entry name" value="BETA-HEXOSAMINIDASE-RELATED"/>
    <property type="match status" value="1"/>
</dbReference>
<dbReference type="Pfam" id="PF00933">
    <property type="entry name" value="Glyco_hydro_3"/>
    <property type="match status" value="1"/>
</dbReference>
<name>F2NVI1_TRES6</name>
<comment type="catalytic activity">
    <reaction evidence="1">
        <text>Hydrolysis of terminal non-reducing N-acetyl-D-hexosamine residues in N-acetyl-beta-D-hexosaminides.</text>
        <dbReference type="EC" id="3.2.1.52"/>
    </reaction>
</comment>
<evidence type="ECO:0000256" key="3">
    <source>
        <dbReference type="ARBA" id="ARBA00012663"/>
    </source>
</evidence>
<dbReference type="InterPro" id="IPR036962">
    <property type="entry name" value="Glyco_hydro_3_N_sf"/>
</dbReference>
<evidence type="ECO:0000256" key="4">
    <source>
        <dbReference type="ARBA" id="ARBA00022801"/>
    </source>
</evidence>
<comment type="similarity">
    <text evidence="2">Belongs to the glycosyl hydrolase 3 family.</text>
</comment>
<dbReference type="AlphaFoldDB" id="F2NVI1"/>
<dbReference type="GeneID" id="302998203"/>
<dbReference type="GO" id="GO:0005975">
    <property type="term" value="P:carbohydrate metabolic process"/>
    <property type="evidence" value="ECO:0007669"/>
    <property type="project" value="InterPro"/>
</dbReference>
<feature type="domain" description="Glycoside hydrolase family 3 N-terminal" evidence="6">
    <location>
        <begin position="55"/>
        <end position="348"/>
    </location>
</feature>
<evidence type="ECO:0000256" key="5">
    <source>
        <dbReference type="ARBA" id="ARBA00023295"/>
    </source>
</evidence>
<evidence type="ECO:0000313" key="8">
    <source>
        <dbReference type="Proteomes" id="UP000006852"/>
    </source>
</evidence>
<organism evidence="7 8">
    <name type="scientific">Treponema succinifaciens (strain ATCC 33096 / DSM 2489 / 6091)</name>
    <dbReference type="NCBI Taxonomy" id="869209"/>
    <lineage>
        <taxon>Bacteria</taxon>
        <taxon>Pseudomonadati</taxon>
        <taxon>Spirochaetota</taxon>
        <taxon>Spirochaetia</taxon>
        <taxon>Spirochaetales</taxon>
        <taxon>Treponemataceae</taxon>
        <taxon>Treponema</taxon>
    </lineage>
</organism>
<sequence>MKNVALKFLALPLVFFPLYSTTPAEKIWGRLSEIEKISQIFLVNVEGNETFYPVEFLEDGAAVVPGGIILFSYNIGDSKEQLKNYISSINAFYKKNKSPLPFIAVDQEGGEVNRLKKITSHLPSEKIISVNYTLQEAKSIYSNQAVQMKELGLTMNLAPVAEAEIESNKLFLGTRTFGSVPKSVAYSMVCVRAYEENGIASVAKHFPGNANSDPHTGSVEITLSSSEVFKNFIFPFALILKSNPSCVLVSHAKINSLDENPACMSSFWIKEILQSRLGFEGLVMSDDIFMGAISDSPPEQVAANAIISGVDVIMLSEKKFLSVAKSLLNLAADDKFFATRLCEAEKKVLDFKLKKRIIKIEEN</sequence>
<protein>
    <recommendedName>
        <fullName evidence="3">beta-N-acetylhexosaminidase</fullName>
        <ecNumber evidence="3">3.2.1.52</ecNumber>
    </recommendedName>
</protein>
<accession>F2NVI1</accession>
<dbReference type="Gene3D" id="3.20.20.300">
    <property type="entry name" value="Glycoside hydrolase, family 3, N-terminal domain"/>
    <property type="match status" value="1"/>
</dbReference>
<dbReference type="KEGG" id="tsu:Tresu_1044"/>
<dbReference type="eggNOG" id="COG1472">
    <property type="taxonomic scope" value="Bacteria"/>
</dbReference>
<evidence type="ECO:0000259" key="6">
    <source>
        <dbReference type="Pfam" id="PF00933"/>
    </source>
</evidence>
<dbReference type="GO" id="GO:0004563">
    <property type="term" value="F:beta-N-acetylhexosaminidase activity"/>
    <property type="evidence" value="ECO:0007669"/>
    <property type="project" value="UniProtKB-EC"/>
</dbReference>
<gene>
    <name evidence="7" type="ordered locus">Tresu_1044</name>
</gene>
<keyword evidence="8" id="KW-1185">Reference proteome</keyword>